<gene>
    <name evidence="2" type="ordered locus">Mlab_1527</name>
</gene>
<accession>A2STN5</accession>
<keyword evidence="3" id="KW-1185">Reference proteome</keyword>
<evidence type="ECO:0000256" key="1">
    <source>
        <dbReference type="SAM" id="Phobius"/>
    </source>
</evidence>
<dbReference type="InterPro" id="IPR010540">
    <property type="entry name" value="CmpB_TMEM229"/>
</dbReference>
<organism evidence="2 3">
    <name type="scientific">Methanocorpusculum labreanum (strain ATCC 43576 / DSM 4855 / Z)</name>
    <dbReference type="NCBI Taxonomy" id="410358"/>
    <lineage>
        <taxon>Archaea</taxon>
        <taxon>Methanobacteriati</taxon>
        <taxon>Methanobacteriota</taxon>
        <taxon>Stenosarchaea group</taxon>
        <taxon>Methanomicrobia</taxon>
        <taxon>Methanomicrobiales</taxon>
        <taxon>Methanocorpusculaceae</taxon>
        <taxon>Methanocorpusculum</taxon>
    </lineage>
</organism>
<protein>
    <recommendedName>
        <fullName evidence="4">ABC transporter permease</fullName>
    </recommendedName>
</protein>
<dbReference type="HOGENOM" id="CLU_055257_2_2_2"/>
<dbReference type="EMBL" id="CP000559">
    <property type="protein sequence ID" value="ABN07691.1"/>
    <property type="molecule type" value="Genomic_DNA"/>
</dbReference>
<feature type="transmembrane region" description="Helical" evidence="1">
    <location>
        <begin position="72"/>
        <end position="100"/>
    </location>
</feature>
<evidence type="ECO:0000313" key="2">
    <source>
        <dbReference type="EMBL" id="ABN07691.1"/>
    </source>
</evidence>
<feature type="transmembrane region" description="Helical" evidence="1">
    <location>
        <begin position="6"/>
        <end position="25"/>
    </location>
</feature>
<dbReference type="STRING" id="410358.Mlab_1527"/>
<dbReference type="Proteomes" id="UP000000365">
    <property type="component" value="Chromosome"/>
</dbReference>
<proteinExistence type="predicted"/>
<reference evidence="2 3" key="1">
    <citation type="journal article" date="2009" name="Stand. Genomic Sci.">
        <title>Complete genome sequence of Methanocorpusculum labreanum type strain Z.</title>
        <authorList>
            <person name="Anderson I.J."/>
            <person name="Sieprawska-Lupa M."/>
            <person name="Goltsman E."/>
            <person name="Lapidus A."/>
            <person name="Copeland A."/>
            <person name="Glavina Del Rio T."/>
            <person name="Tice H."/>
            <person name="Dalin E."/>
            <person name="Barry K."/>
            <person name="Pitluck S."/>
            <person name="Hauser L."/>
            <person name="Land M."/>
            <person name="Lucas S."/>
            <person name="Richardson P."/>
            <person name="Whitman W.B."/>
            <person name="Kyrpides N.C."/>
        </authorList>
    </citation>
    <scope>NUCLEOTIDE SEQUENCE [LARGE SCALE GENOMIC DNA]</scope>
    <source>
        <strain evidence="3">ATCC 43576 / DSM 4855 / Z</strain>
    </source>
</reference>
<name>A2STN5_METLZ</name>
<feature type="transmembrane region" description="Helical" evidence="1">
    <location>
        <begin position="37"/>
        <end position="60"/>
    </location>
</feature>
<keyword evidence="1" id="KW-1133">Transmembrane helix</keyword>
<keyword evidence="1" id="KW-0472">Membrane</keyword>
<evidence type="ECO:0008006" key="4">
    <source>
        <dbReference type="Google" id="ProtNLM"/>
    </source>
</evidence>
<feature type="transmembrane region" description="Helical" evidence="1">
    <location>
        <begin position="155"/>
        <end position="179"/>
    </location>
</feature>
<keyword evidence="1" id="KW-0812">Transmembrane</keyword>
<dbReference type="AlphaFoldDB" id="A2STN5"/>
<feature type="transmembrane region" description="Helical" evidence="1">
    <location>
        <begin position="121"/>
        <end position="140"/>
    </location>
</feature>
<dbReference type="KEGG" id="mla:Mlab_1527"/>
<dbReference type="Pfam" id="PF06541">
    <property type="entry name" value="ABC_trans_CmpB"/>
    <property type="match status" value="1"/>
</dbReference>
<evidence type="ECO:0000313" key="3">
    <source>
        <dbReference type="Proteomes" id="UP000000365"/>
    </source>
</evidence>
<sequence>MIPAAYFLGFVFYSFLGWIWETTYCSVKAKHFINRGFLNGPIIPIYGFGAVLIMIAVSVLGPLAPPVPAFNFTIINILLVFLGGMLLATILEFTVATILETWFHLKLWDYSKNRFNFKGRICLKCSLFFGLLSVLFIMIIEPLTTHAATQIPDKVINIAAGIVLLILLLDICVSVFSLLKLNERLRAAEEIINAKVGTGLVEAAKIRDTLHEKIVEGLDENQLLSRFHYQSRRMAKAYPGSVSLRHTEIWEKLKTHVKKPAK</sequence>